<feature type="signal peptide" evidence="1">
    <location>
        <begin position="1"/>
        <end position="29"/>
    </location>
</feature>
<feature type="domain" description="Dockerin" evidence="2">
    <location>
        <begin position="258"/>
        <end position="325"/>
    </location>
</feature>
<keyword evidence="1" id="KW-0732">Signal</keyword>
<dbReference type="Gene3D" id="2.60.40.680">
    <property type="match status" value="1"/>
</dbReference>
<dbReference type="CDD" id="cd14254">
    <property type="entry name" value="Dockerin_II"/>
    <property type="match status" value="1"/>
</dbReference>
<dbReference type="InterPro" id="IPR008969">
    <property type="entry name" value="CarboxyPept-like_regulatory"/>
</dbReference>
<dbReference type="SUPFAM" id="SSF49384">
    <property type="entry name" value="Carbohydrate-binding domain"/>
    <property type="match status" value="1"/>
</dbReference>
<gene>
    <name evidence="3" type="ORF">Bccel_1798</name>
</gene>
<dbReference type="PROSITE" id="PS00018">
    <property type="entry name" value="EF_HAND_1"/>
    <property type="match status" value="1"/>
</dbReference>
<reference evidence="4" key="1">
    <citation type="submission" date="2015-07" db="EMBL/GenBank/DDBJ databases">
        <title>Near-Complete Genome Sequence of the Cellulolytic Bacterium Bacteroides (Pseudobacteroides) cellulosolvens ATCC 35603.</title>
        <authorList>
            <person name="Dassa B."/>
            <person name="Utturkar S.M."/>
            <person name="Klingeman D.M."/>
            <person name="Hurt R.A."/>
            <person name="Keller M."/>
            <person name="Xu J."/>
            <person name="Reddy Y.H.K."/>
            <person name="Borovok I."/>
            <person name="Grinberg I.R."/>
            <person name="Lamed R."/>
            <person name="Zhivin O."/>
            <person name="Bayer E.A."/>
            <person name="Brown S.D."/>
        </authorList>
    </citation>
    <scope>NUCLEOTIDE SEQUENCE [LARGE SCALE GENOMIC DNA]</scope>
    <source>
        <strain evidence="4">DSM 2933</strain>
    </source>
</reference>
<dbReference type="RefSeq" id="WP_036937898.1">
    <property type="nucleotide sequence ID" value="NZ_JQKC01000006.1"/>
</dbReference>
<dbReference type="SUPFAM" id="SSF49464">
    <property type="entry name" value="Carboxypeptidase regulatory domain-like"/>
    <property type="match status" value="1"/>
</dbReference>
<dbReference type="InterPro" id="IPR036439">
    <property type="entry name" value="Dockerin_dom_sf"/>
</dbReference>
<dbReference type="AlphaFoldDB" id="A0A0L6JLB4"/>
<dbReference type="InterPro" id="IPR002105">
    <property type="entry name" value="Dockerin_1_rpt"/>
</dbReference>
<dbReference type="InterPro" id="IPR018247">
    <property type="entry name" value="EF_Hand_1_Ca_BS"/>
</dbReference>
<evidence type="ECO:0000259" key="2">
    <source>
        <dbReference type="PROSITE" id="PS51766"/>
    </source>
</evidence>
<dbReference type="Pfam" id="PF00404">
    <property type="entry name" value="Dockerin_1"/>
    <property type="match status" value="1"/>
</dbReference>
<keyword evidence="4" id="KW-1185">Reference proteome</keyword>
<dbReference type="OrthoDB" id="1818396at2"/>
<dbReference type="InterPro" id="IPR008965">
    <property type="entry name" value="CBM2/CBM3_carb-bd_dom_sf"/>
</dbReference>
<dbReference type="GO" id="GO:0000272">
    <property type="term" value="P:polysaccharide catabolic process"/>
    <property type="evidence" value="ECO:0007669"/>
    <property type="project" value="InterPro"/>
</dbReference>
<proteinExistence type="predicted"/>
<dbReference type="Gene3D" id="2.60.40.4130">
    <property type="match status" value="1"/>
</dbReference>
<protein>
    <recommendedName>
        <fullName evidence="2">Dockerin domain-containing protein</fullName>
    </recommendedName>
</protein>
<organism evidence="3 4">
    <name type="scientific">Pseudobacteroides cellulosolvens ATCC 35603 = DSM 2933</name>
    <dbReference type="NCBI Taxonomy" id="398512"/>
    <lineage>
        <taxon>Bacteria</taxon>
        <taxon>Bacillati</taxon>
        <taxon>Bacillota</taxon>
        <taxon>Clostridia</taxon>
        <taxon>Eubacteriales</taxon>
        <taxon>Oscillospiraceae</taxon>
        <taxon>Pseudobacteroides</taxon>
    </lineage>
</organism>
<evidence type="ECO:0000256" key="1">
    <source>
        <dbReference type="SAM" id="SignalP"/>
    </source>
</evidence>
<evidence type="ECO:0000313" key="4">
    <source>
        <dbReference type="Proteomes" id="UP000036923"/>
    </source>
</evidence>
<evidence type="ECO:0000313" key="3">
    <source>
        <dbReference type="EMBL" id="KNY26533.1"/>
    </source>
</evidence>
<dbReference type="eggNOG" id="COG3055">
    <property type="taxonomic scope" value="Bacteria"/>
</dbReference>
<dbReference type="EMBL" id="LGTC01000001">
    <property type="protein sequence ID" value="KNY26533.1"/>
    <property type="molecule type" value="Genomic_DNA"/>
</dbReference>
<sequence precursor="true">MGNNKKLILTLLAATALTTLFTAFSVSNAASDFAADNTIVPVTSTPALTDITPTPTPTSSLLSGCAYVSDNTYQSAILNCKIPDDFKGKKFAVFYEYWKSDAPDKITKTNIYRTYNADNFSSVDSYELFYVSYNTKYSFRAALIDLDSENAQTIYSDVVTFSSVPPPTAGLFKRRIYGYVAPEFKASSDIDRSGFKVSINGGAATATTDSEGYFSFSTSSSNKVFYNIKISKPGYIERSIDLGFITGTLNTSQNGAYTIMLCGDINNDNSVNMSDVIQMAKTFNLSKGTEGFIDTADFNRDSVVNMNDIVLAAKNFSKSASDYTVYPKIPYIELKSPSETIYLSYNRTPIFDINGYYLKNIASYSFKLNYRYTAQIIGKELTGSPNDNLLANLQYDPVVETNNDTDNKILSINKSYTKLADYKNSGAGEESGRLISIQADIPFVNRAIGSDIFQINEFTCKDWDNNVIKVEVLKPRFEVTSITP</sequence>
<name>A0A0L6JLB4_9FIRM</name>
<dbReference type="InterPro" id="IPR016134">
    <property type="entry name" value="Dockerin_dom"/>
</dbReference>
<feature type="chain" id="PRO_5005566190" description="Dockerin domain-containing protein" evidence="1">
    <location>
        <begin position="30"/>
        <end position="484"/>
    </location>
</feature>
<accession>A0A0L6JLB4</accession>
<dbReference type="PROSITE" id="PS51766">
    <property type="entry name" value="DOCKERIN"/>
    <property type="match status" value="1"/>
</dbReference>
<dbReference type="GO" id="GO:0030246">
    <property type="term" value="F:carbohydrate binding"/>
    <property type="evidence" value="ECO:0007669"/>
    <property type="project" value="InterPro"/>
</dbReference>
<dbReference type="GO" id="GO:0004553">
    <property type="term" value="F:hydrolase activity, hydrolyzing O-glycosyl compounds"/>
    <property type="evidence" value="ECO:0007669"/>
    <property type="project" value="InterPro"/>
</dbReference>
<dbReference type="SUPFAM" id="SSF63446">
    <property type="entry name" value="Type I dockerin domain"/>
    <property type="match status" value="1"/>
</dbReference>
<comment type="caution">
    <text evidence="3">The sequence shown here is derived from an EMBL/GenBank/DDBJ whole genome shotgun (WGS) entry which is preliminary data.</text>
</comment>
<dbReference type="Proteomes" id="UP000036923">
    <property type="component" value="Unassembled WGS sequence"/>
</dbReference>